<organism evidence="1 2">
    <name type="scientific">Neobacillus bataviensis LMG 21833</name>
    <dbReference type="NCBI Taxonomy" id="1117379"/>
    <lineage>
        <taxon>Bacteria</taxon>
        <taxon>Bacillati</taxon>
        <taxon>Bacillota</taxon>
        <taxon>Bacilli</taxon>
        <taxon>Bacillales</taxon>
        <taxon>Bacillaceae</taxon>
        <taxon>Neobacillus</taxon>
    </lineage>
</organism>
<evidence type="ECO:0000313" key="2">
    <source>
        <dbReference type="Proteomes" id="UP000006316"/>
    </source>
</evidence>
<dbReference type="Proteomes" id="UP000006316">
    <property type="component" value="Unassembled WGS sequence"/>
</dbReference>
<dbReference type="RefSeq" id="WP_007086623.1">
    <property type="nucleotide sequence ID" value="NZ_AJLS01000124.1"/>
</dbReference>
<dbReference type="OrthoDB" id="2916175at2"/>
<dbReference type="AlphaFoldDB" id="K6DCC0"/>
<dbReference type="eggNOG" id="ENOG503054W">
    <property type="taxonomic scope" value="Bacteria"/>
</dbReference>
<sequence length="93" mass="10935">MGKKKRNKSKLKQKEDFGSAEFYCAKCDYTFEIDWETIWDIQECTHGYVGYHLNDTFICCEKCGEFIEDKETVGVKNPSKKPSQFIMDDELPF</sequence>
<name>K6DCC0_9BACI</name>
<accession>K6DCC0</accession>
<dbReference type="PATRIC" id="fig|1117379.3.peg.3759"/>
<reference evidence="1 2" key="1">
    <citation type="journal article" date="2012" name="Front. Microbiol.">
        <title>Redundancy and modularity in membrane-associated dissimilatory nitrate reduction in Bacillus.</title>
        <authorList>
            <person name="Heylen K."/>
            <person name="Keltjens J."/>
        </authorList>
    </citation>
    <scope>NUCLEOTIDE SEQUENCE [LARGE SCALE GENOMIC DNA]</scope>
    <source>
        <strain evidence="2">LMG 21833T</strain>
    </source>
</reference>
<dbReference type="EMBL" id="AJLS01000124">
    <property type="protein sequence ID" value="EKN65944.1"/>
    <property type="molecule type" value="Genomic_DNA"/>
</dbReference>
<comment type="caution">
    <text evidence="1">The sequence shown here is derived from an EMBL/GenBank/DDBJ whole genome shotgun (WGS) entry which is preliminary data.</text>
</comment>
<protein>
    <submittedName>
        <fullName evidence="1">Uncharacterized protein</fullName>
    </submittedName>
</protein>
<keyword evidence="2" id="KW-1185">Reference proteome</keyword>
<gene>
    <name evidence="1" type="ORF">BABA_18147</name>
</gene>
<evidence type="ECO:0000313" key="1">
    <source>
        <dbReference type="EMBL" id="EKN65944.1"/>
    </source>
</evidence>
<proteinExistence type="predicted"/>